<dbReference type="SUPFAM" id="SSF48264">
    <property type="entry name" value="Cytochrome P450"/>
    <property type="match status" value="1"/>
</dbReference>
<dbReference type="AlphaFoldDB" id="A0A6F8YSW2"/>
<keyword evidence="4" id="KW-1185">Reference proteome</keyword>
<protein>
    <submittedName>
        <fullName evidence="3">Cytochrome P450</fullName>
    </submittedName>
</protein>
<proteinExistence type="inferred from homology"/>
<keyword evidence="2" id="KW-0349">Heme</keyword>
<dbReference type="InterPro" id="IPR002397">
    <property type="entry name" value="Cyt_P450_B"/>
</dbReference>
<gene>
    <name evidence="3" type="ORF">Psuf_065400</name>
</gene>
<dbReference type="PANTHER" id="PTHR46696">
    <property type="entry name" value="P450, PUTATIVE (EUROFUNG)-RELATED"/>
    <property type="match status" value="1"/>
</dbReference>
<evidence type="ECO:0000256" key="1">
    <source>
        <dbReference type="ARBA" id="ARBA00010617"/>
    </source>
</evidence>
<keyword evidence="2" id="KW-0408">Iron</keyword>
<comment type="similarity">
    <text evidence="1 2">Belongs to the cytochrome P450 family.</text>
</comment>
<keyword evidence="2" id="KW-0560">Oxidoreductase</keyword>
<dbReference type="RefSeq" id="WP_173161081.1">
    <property type="nucleotide sequence ID" value="NZ_AP022871.1"/>
</dbReference>
<dbReference type="GO" id="GO:0006707">
    <property type="term" value="P:cholesterol catabolic process"/>
    <property type="evidence" value="ECO:0007669"/>
    <property type="project" value="TreeGrafter"/>
</dbReference>
<dbReference type="Pfam" id="PF00067">
    <property type="entry name" value="p450"/>
    <property type="match status" value="1"/>
</dbReference>
<dbReference type="GO" id="GO:0008395">
    <property type="term" value="F:steroid hydroxylase activity"/>
    <property type="evidence" value="ECO:0007669"/>
    <property type="project" value="TreeGrafter"/>
</dbReference>
<dbReference type="GO" id="GO:0020037">
    <property type="term" value="F:heme binding"/>
    <property type="evidence" value="ECO:0007669"/>
    <property type="project" value="InterPro"/>
</dbReference>
<dbReference type="PRINTS" id="PR00359">
    <property type="entry name" value="BP450"/>
</dbReference>
<evidence type="ECO:0000313" key="4">
    <source>
        <dbReference type="Proteomes" id="UP000503011"/>
    </source>
</evidence>
<reference evidence="3 4" key="1">
    <citation type="submission" date="2020-03" db="EMBL/GenBank/DDBJ databases">
        <title>Whole genome shotgun sequence of Phytohabitans suffuscus NBRC 105367.</title>
        <authorList>
            <person name="Komaki H."/>
            <person name="Tamura T."/>
        </authorList>
    </citation>
    <scope>NUCLEOTIDE SEQUENCE [LARGE SCALE GENOMIC DNA]</scope>
    <source>
        <strain evidence="3 4">NBRC 105367</strain>
    </source>
</reference>
<dbReference type="InterPro" id="IPR017972">
    <property type="entry name" value="Cyt_P450_CS"/>
</dbReference>
<dbReference type="PROSITE" id="PS00086">
    <property type="entry name" value="CYTOCHROME_P450"/>
    <property type="match status" value="1"/>
</dbReference>
<dbReference type="Proteomes" id="UP000503011">
    <property type="component" value="Chromosome"/>
</dbReference>
<dbReference type="Gene3D" id="1.10.630.10">
    <property type="entry name" value="Cytochrome P450"/>
    <property type="match status" value="1"/>
</dbReference>
<dbReference type="InterPro" id="IPR001128">
    <property type="entry name" value="Cyt_P450"/>
</dbReference>
<dbReference type="EMBL" id="AP022871">
    <property type="protein sequence ID" value="BCB89227.1"/>
    <property type="molecule type" value="Genomic_DNA"/>
</dbReference>
<keyword evidence="2" id="KW-0503">Monooxygenase</keyword>
<dbReference type="GO" id="GO:0036199">
    <property type="term" value="F:cholest-4-en-3-one 26-monooxygenase activity"/>
    <property type="evidence" value="ECO:0007669"/>
    <property type="project" value="TreeGrafter"/>
</dbReference>
<evidence type="ECO:0000256" key="2">
    <source>
        <dbReference type="RuleBase" id="RU000461"/>
    </source>
</evidence>
<reference evidence="3 4" key="2">
    <citation type="submission" date="2020-03" db="EMBL/GenBank/DDBJ databases">
        <authorList>
            <person name="Ichikawa N."/>
            <person name="Kimura A."/>
            <person name="Kitahashi Y."/>
            <person name="Uohara A."/>
        </authorList>
    </citation>
    <scope>NUCLEOTIDE SEQUENCE [LARGE SCALE GENOMIC DNA]</scope>
    <source>
        <strain evidence="3 4">NBRC 105367</strain>
    </source>
</reference>
<dbReference type="InterPro" id="IPR036396">
    <property type="entry name" value="Cyt_P450_sf"/>
</dbReference>
<sequence>MDAITADGFTERAAVPEYDPFSYRIHEDPYPTYAYMREHASPYRNEARDFWALSRYDDVLSALRNPALYSSRNGISLEPDLWGPQAVETSFFLAMDPPEHGVMRRLLGDTFKPRWVRSAEPRVRELTRARLLPLLERPTFDFARDFAAAVPNDVMCDLVGIPAADWDQIRADNDLLNHQEDGTDVRSGEAIAAGFRLALYYVSLVNERRRRPAEDLTSAMIAARADGEPLTDSQLVAFLFLLISATNESTGKEVGLAWYHGWRFPDVARAGLNGRATDWGNETLRYDPPNQMVARTLTRETEIHGTRVPEGARVALLPGSANRDTAVFPDPDRFDLDRDTSAMLSFGHGPHFCVGAALARLEITVLLEEAGKLISDYDIDLDGARAIHSPHQRGWATLPTAVTHRPRPIP</sequence>
<name>A0A6F8YSW2_9ACTN</name>
<organism evidence="3 4">
    <name type="scientific">Phytohabitans suffuscus</name>
    <dbReference type="NCBI Taxonomy" id="624315"/>
    <lineage>
        <taxon>Bacteria</taxon>
        <taxon>Bacillati</taxon>
        <taxon>Actinomycetota</taxon>
        <taxon>Actinomycetes</taxon>
        <taxon>Micromonosporales</taxon>
        <taxon>Micromonosporaceae</taxon>
    </lineage>
</organism>
<dbReference type="PANTHER" id="PTHR46696:SF4">
    <property type="entry name" value="BIOTIN BIOSYNTHESIS CYTOCHROME P450"/>
    <property type="match status" value="1"/>
</dbReference>
<dbReference type="GO" id="GO:0005506">
    <property type="term" value="F:iron ion binding"/>
    <property type="evidence" value="ECO:0007669"/>
    <property type="project" value="InterPro"/>
</dbReference>
<evidence type="ECO:0000313" key="3">
    <source>
        <dbReference type="EMBL" id="BCB89227.1"/>
    </source>
</evidence>
<accession>A0A6F8YSW2</accession>
<keyword evidence="2" id="KW-0479">Metal-binding</keyword>
<dbReference type="KEGG" id="psuu:Psuf_065400"/>